<name>A0A4Q7NBR7_9BURK</name>
<dbReference type="Gene3D" id="1.10.150.240">
    <property type="entry name" value="Putative phosphatase, domain 2"/>
    <property type="match status" value="1"/>
</dbReference>
<dbReference type="GO" id="GO:0005829">
    <property type="term" value="C:cytosol"/>
    <property type="evidence" value="ECO:0007669"/>
    <property type="project" value="TreeGrafter"/>
</dbReference>
<dbReference type="GO" id="GO:0006281">
    <property type="term" value="P:DNA repair"/>
    <property type="evidence" value="ECO:0007669"/>
    <property type="project" value="TreeGrafter"/>
</dbReference>
<dbReference type="SFLD" id="SFLDG01129">
    <property type="entry name" value="C1.5:_HAD__Beta-PGM__Phosphata"/>
    <property type="match status" value="1"/>
</dbReference>
<dbReference type="OrthoDB" id="9782449at2"/>
<dbReference type="SUPFAM" id="SSF56784">
    <property type="entry name" value="HAD-like"/>
    <property type="match status" value="1"/>
</dbReference>
<dbReference type="RefSeq" id="WP_130358133.1">
    <property type="nucleotide sequence ID" value="NZ_SGXC01000002.1"/>
</dbReference>
<dbReference type="SFLD" id="SFLDS00003">
    <property type="entry name" value="Haloacid_Dehalogenase"/>
    <property type="match status" value="1"/>
</dbReference>
<dbReference type="Pfam" id="PF13419">
    <property type="entry name" value="HAD_2"/>
    <property type="match status" value="1"/>
</dbReference>
<gene>
    <name evidence="1" type="ORF">EV675_2959</name>
</gene>
<reference evidence="1 2" key="1">
    <citation type="submission" date="2019-02" db="EMBL/GenBank/DDBJ databases">
        <title>Genomic Encyclopedia of Type Strains, Phase IV (KMG-IV): sequencing the most valuable type-strain genomes for metagenomic binning, comparative biology and taxonomic classification.</title>
        <authorList>
            <person name="Goeker M."/>
        </authorList>
    </citation>
    <scope>NUCLEOTIDE SEQUENCE [LARGE SCALE GENOMIC DNA]</scope>
    <source>
        <strain evidence="1 2">K24</strain>
    </source>
</reference>
<evidence type="ECO:0000313" key="2">
    <source>
        <dbReference type="Proteomes" id="UP000292445"/>
    </source>
</evidence>
<dbReference type="NCBIfam" id="TIGR01549">
    <property type="entry name" value="HAD-SF-IA-v1"/>
    <property type="match status" value="1"/>
</dbReference>
<organism evidence="1 2">
    <name type="scientific">Pigmentiphaga kullae</name>
    <dbReference type="NCBI Taxonomy" id="151784"/>
    <lineage>
        <taxon>Bacteria</taxon>
        <taxon>Pseudomonadati</taxon>
        <taxon>Pseudomonadota</taxon>
        <taxon>Betaproteobacteria</taxon>
        <taxon>Burkholderiales</taxon>
        <taxon>Alcaligenaceae</taxon>
        <taxon>Pigmentiphaga</taxon>
    </lineage>
</organism>
<dbReference type="GO" id="GO:0008967">
    <property type="term" value="F:phosphoglycolate phosphatase activity"/>
    <property type="evidence" value="ECO:0007669"/>
    <property type="project" value="TreeGrafter"/>
</dbReference>
<dbReference type="InterPro" id="IPR041492">
    <property type="entry name" value="HAD_2"/>
</dbReference>
<dbReference type="Proteomes" id="UP000292445">
    <property type="component" value="Unassembled WGS sequence"/>
</dbReference>
<comment type="caution">
    <text evidence="1">The sequence shown here is derived from an EMBL/GenBank/DDBJ whole genome shotgun (WGS) entry which is preliminary data.</text>
</comment>
<proteinExistence type="predicted"/>
<dbReference type="Gene3D" id="3.40.50.1000">
    <property type="entry name" value="HAD superfamily/HAD-like"/>
    <property type="match status" value="1"/>
</dbReference>
<dbReference type="InterPro" id="IPR006439">
    <property type="entry name" value="HAD-SF_hydro_IA"/>
</dbReference>
<dbReference type="AlphaFoldDB" id="A0A4Q7NBR7"/>
<accession>A0A4Q7NBR7</accession>
<dbReference type="InterPro" id="IPR050155">
    <property type="entry name" value="HAD-like_hydrolase_sf"/>
</dbReference>
<dbReference type="PANTHER" id="PTHR43434">
    <property type="entry name" value="PHOSPHOGLYCOLATE PHOSPHATASE"/>
    <property type="match status" value="1"/>
</dbReference>
<dbReference type="InterPro" id="IPR023198">
    <property type="entry name" value="PGP-like_dom2"/>
</dbReference>
<dbReference type="InterPro" id="IPR036412">
    <property type="entry name" value="HAD-like_sf"/>
</dbReference>
<dbReference type="SFLD" id="SFLDG01135">
    <property type="entry name" value="C1.5.6:_HAD__Beta-PGM__Phospha"/>
    <property type="match status" value="1"/>
</dbReference>
<keyword evidence="2" id="KW-1185">Reference proteome</keyword>
<dbReference type="InterPro" id="IPR023214">
    <property type="entry name" value="HAD_sf"/>
</dbReference>
<dbReference type="PANTHER" id="PTHR43434:SF24">
    <property type="entry name" value="HYDROLASE-RELATED"/>
    <property type="match status" value="1"/>
</dbReference>
<protein>
    <submittedName>
        <fullName evidence="1">Phosphoglycolate phosphatase</fullName>
    </submittedName>
</protein>
<dbReference type="NCBIfam" id="TIGR01509">
    <property type="entry name" value="HAD-SF-IA-v3"/>
    <property type="match status" value="1"/>
</dbReference>
<evidence type="ECO:0000313" key="1">
    <source>
        <dbReference type="EMBL" id="RZS80359.1"/>
    </source>
</evidence>
<sequence>MTSPLPGYSLIVFDWDGTLMDSTPTIIAAIQSACRDLGLPVPPDEAAAWVIGLSLQDALMAAVPTLAQDQVQAFVARYRFHYLTRDPQLRLFAGAEQMLARLAARGARLAVATGKSRVGLERALDATGIRRYFDTTRCADETFSKPNPAMLFEIMRELGADPASAVMVGDTSHDLQMARNAGIHGVGVTYGAHAVDELAGCAPQTLAGSIAELDDWLHGRIAARAA</sequence>
<dbReference type="EMBL" id="SGXC01000002">
    <property type="protein sequence ID" value="RZS80359.1"/>
    <property type="molecule type" value="Genomic_DNA"/>
</dbReference>